<dbReference type="Pfam" id="PF13411">
    <property type="entry name" value="MerR_1"/>
    <property type="match status" value="1"/>
</dbReference>
<dbReference type="Gene3D" id="1.10.1660.10">
    <property type="match status" value="1"/>
</dbReference>
<dbReference type="GO" id="GO:0003677">
    <property type="term" value="F:DNA binding"/>
    <property type="evidence" value="ECO:0007669"/>
    <property type="project" value="UniProtKB-KW"/>
</dbReference>
<keyword evidence="3" id="KW-0804">Transcription</keyword>
<name>A0A4R3KKS5_9BACI</name>
<feature type="domain" description="HTH merR-type" evidence="4">
    <location>
        <begin position="10"/>
        <end position="79"/>
    </location>
</feature>
<evidence type="ECO:0000313" key="5">
    <source>
        <dbReference type="EMBL" id="TCS84112.1"/>
    </source>
</evidence>
<evidence type="ECO:0000259" key="4">
    <source>
        <dbReference type="PROSITE" id="PS50937"/>
    </source>
</evidence>
<dbReference type="EMBL" id="SMAB01000002">
    <property type="protein sequence ID" value="TCS84112.1"/>
    <property type="molecule type" value="Genomic_DNA"/>
</dbReference>
<dbReference type="PROSITE" id="PS50937">
    <property type="entry name" value="HTH_MERR_2"/>
    <property type="match status" value="1"/>
</dbReference>
<protein>
    <submittedName>
        <fullName evidence="5">DNA-binding transcriptional MerR regulator</fullName>
    </submittedName>
</protein>
<evidence type="ECO:0000256" key="2">
    <source>
        <dbReference type="ARBA" id="ARBA00023125"/>
    </source>
</evidence>
<dbReference type="GO" id="GO:0003700">
    <property type="term" value="F:DNA-binding transcription factor activity"/>
    <property type="evidence" value="ECO:0007669"/>
    <property type="project" value="InterPro"/>
</dbReference>
<keyword evidence="1" id="KW-0805">Transcription regulation</keyword>
<dbReference type="InterPro" id="IPR009061">
    <property type="entry name" value="DNA-bd_dom_put_sf"/>
</dbReference>
<accession>A0A4R3KKS5</accession>
<dbReference type="PANTHER" id="PTHR30204:SF67">
    <property type="entry name" value="HTH-TYPE TRANSCRIPTIONAL REGULATOR MLRA-RELATED"/>
    <property type="match status" value="1"/>
</dbReference>
<dbReference type="SUPFAM" id="SSF46955">
    <property type="entry name" value="Putative DNA-binding domain"/>
    <property type="match status" value="1"/>
</dbReference>
<dbReference type="InterPro" id="IPR047057">
    <property type="entry name" value="MerR_fam"/>
</dbReference>
<dbReference type="CDD" id="cd01104">
    <property type="entry name" value="HTH_MlrA-CarA"/>
    <property type="match status" value="1"/>
</dbReference>
<proteinExistence type="predicted"/>
<dbReference type="SMART" id="SM00422">
    <property type="entry name" value="HTH_MERR"/>
    <property type="match status" value="1"/>
</dbReference>
<evidence type="ECO:0000313" key="6">
    <source>
        <dbReference type="Proteomes" id="UP000295788"/>
    </source>
</evidence>
<keyword evidence="2 5" id="KW-0238">DNA-binding</keyword>
<dbReference type="Proteomes" id="UP000295788">
    <property type="component" value="Unassembled WGS sequence"/>
</dbReference>
<evidence type="ECO:0000256" key="3">
    <source>
        <dbReference type="ARBA" id="ARBA00023163"/>
    </source>
</evidence>
<gene>
    <name evidence="5" type="ORF">EDD72_102153</name>
</gene>
<sequence>MTKKDSEKGIYNVKAISKKIGIQPGTLRAWERRYQIVTPKRNEVGHRIYSEQDLVILKWLVDKVNQGFTISQAVDLLSEKTKESPSLFTTDEILDSKKEEISQNILKALTQFNEVEAESLMEYALSLYRIEVVLFEIIAPLIQISNTGNHTVEKGQIQYVCNWIRMKLFRIYQQIPLKPFLAKVLIIAPQNINDYSSEIRILLYSIFLKLRGFEVYYLGSVDELTLQQLLQKIEPLFVFTLQTKENSSIQNIKKWIEENYPKVKLGVIGQQSNEPTSDIFMGNQMSEWMEWLNQYLRKNQIVMNV</sequence>
<evidence type="ECO:0000256" key="1">
    <source>
        <dbReference type="ARBA" id="ARBA00023015"/>
    </source>
</evidence>
<dbReference type="InterPro" id="IPR000551">
    <property type="entry name" value="MerR-type_HTH_dom"/>
</dbReference>
<dbReference type="RefSeq" id="WP_165894927.1">
    <property type="nucleotide sequence ID" value="NZ_SMAB01000002.1"/>
</dbReference>
<comment type="caution">
    <text evidence="5">The sequence shown here is derived from an EMBL/GenBank/DDBJ whole genome shotgun (WGS) entry which is preliminary data.</text>
</comment>
<keyword evidence="6" id="KW-1185">Reference proteome</keyword>
<dbReference type="AlphaFoldDB" id="A0A4R3KKS5"/>
<reference evidence="5 6" key="1">
    <citation type="submission" date="2019-03" db="EMBL/GenBank/DDBJ databases">
        <title>Genomic Encyclopedia of Type Strains, Phase IV (KMG-IV): sequencing the most valuable type-strain genomes for metagenomic binning, comparative biology and taxonomic classification.</title>
        <authorList>
            <person name="Goeker M."/>
        </authorList>
    </citation>
    <scope>NUCLEOTIDE SEQUENCE [LARGE SCALE GENOMIC DNA]</scope>
    <source>
        <strain evidence="5 6">DSM 23802</strain>
    </source>
</reference>
<organism evidence="5 6">
    <name type="scientific">Tepidibacillus fermentans</name>
    <dbReference type="NCBI Taxonomy" id="1281767"/>
    <lineage>
        <taxon>Bacteria</taxon>
        <taxon>Bacillati</taxon>
        <taxon>Bacillota</taxon>
        <taxon>Bacilli</taxon>
        <taxon>Bacillales</taxon>
        <taxon>Bacillaceae</taxon>
        <taxon>Tepidibacillus</taxon>
    </lineage>
</organism>
<dbReference type="PANTHER" id="PTHR30204">
    <property type="entry name" value="REDOX-CYCLING DRUG-SENSING TRANSCRIPTIONAL ACTIVATOR SOXR"/>
    <property type="match status" value="1"/>
</dbReference>